<evidence type="ECO:0000313" key="1">
    <source>
        <dbReference type="EMBL" id="MBE1531931.1"/>
    </source>
</evidence>
<reference evidence="1 2" key="1">
    <citation type="submission" date="2020-10" db="EMBL/GenBank/DDBJ databases">
        <title>Sequencing the genomes of 1000 actinobacteria strains.</title>
        <authorList>
            <person name="Klenk H.-P."/>
        </authorList>
    </citation>
    <scope>NUCLEOTIDE SEQUENCE [LARGE SCALE GENOMIC DNA]</scope>
    <source>
        <strain evidence="1 2">DSM 46744</strain>
    </source>
</reference>
<keyword evidence="1" id="KW-0689">Ribosomal protein</keyword>
<organism evidence="1 2">
    <name type="scientific">Actinomadura algeriensis</name>
    <dbReference type="NCBI Taxonomy" id="1679523"/>
    <lineage>
        <taxon>Bacteria</taxon>
        <taxon>Bacillati</taxon>
        <taxon>Actinomycetota</taxon>
        <taxon>Actinomycetes</taxon>
        <taxon>Streptosporangiales</taxon>
        <taxon>Thermomonosporaceae</taxon>
        <taxon>Actinomadura</taxon>
    </lineage>
</organism>
<keyword evidence="2" id="KW-1185">Reference proteome</keyword>
<keyword evidence="1" id="KW-0687">Ribonucleoprotein</keyword>
<evidence type="ECO:0000313" key="2">
    <source>
        <dbReference type="Proteomes" id="UP000627838"/>
    </source>
</evidence>
<dbReference type="GO" id="GO:0005840">
    <property type="term" value="C:ribosome"/>
    <property type="evidence" value="ECO:0007669"/>
    <property type="project" value="UniProtKB-KW"/>
</dbReference>
<accession>A0ABR9JNK2</accession>
<comment type="caution">
    <text evidence="1">The sequence shown here is derived from an EMBL/GenBank/DDBJ whole genome shotgun (WGS) entry which is preliminary data.</text>
</comment>
<dbReference type="RefSeq" id="WP_192758708.1">
    <property type="nucleotide sequence ID" value="NZ_JADBDZ010000001.1"/>
</dbReference>
<proteinExistence type="predicted"/>
<dbReference type="Proteomes" id="UP000627838">
    <property type="component" value="Unassembled WGS sequence"/>
</dbReference>
<dbReference type="EMBL" id="JADBDZ010000001">
    <property type="protein sequence ID" value="MBE1531931.1"/>
    <property type="molecule type" value="Genomic_DNA"/>
</dbReference>
<sequence>MSGKQPSVPYVPPEVGRRVVELVAKGQVIKAVAEVRKATGADLVSAKTYVDGMRVEWIGAQVTVEVEEKVRALLAEGRAKDAVKLVRDAAGLGRSEGKDFVKALQGGWRRGRATVGTPDGGTPDGGTPIWGTLSDRVRVYVDADDRASAVALVRDEPGMTSDEAGRFVDALD</sequence>
<protein>
    <submittedName>
        <fullName evidence="1">Ribosomal protein L7/L12</fullName>
    </submittedName>
</protein>
<gene>
    <name evidence="1" type="ORF">H4W34_001764</name>
</gene>
<name>A0ABR9JNK2_9ACTN</name>